<evidence type="ECO:0000313" key="3">
    <source>
        <dbReference type="EMBL" id="KAG2439419.1"/>
    </source>
</evidence>
<sequence length="113" mass="13095">MQKHGVAIGAVGGLLAAAVGAVWFASRLQARNEQAILEEQRKREQSILDEQRKRELGYERVQHELKEEKLQRKVEEERLRREMLQRVLDISYHADWQGVRERSKKSGGEDDSA</sequence>
<evidence type="ECO:0000313" key="4">
    <source>
        <dbReference type="Proteomes" id="UP000650467"/>
    </source>
</evidence>
<gene>
    <name evidence="3" type="ORF">HXX76_004776</name>
</gene>
<keyword evidence="2" id="KW-1133">Transmembrane helix</keyword>
<feature type="coiled-coil region" evidence="1">
    <location>
        <begin position="25"/>
        <end position="87"/>
    </location>
</feature>
<keyword evidence="1" id="KW-0175">Coiled coil</keyword>
<keyword evidence="2" id="KW-0472">Membrane</keyword>
<accession>A0A835T5X3</accession>
<dbReference type="AlphaFoldDB" id="A0A835T5X3"/>
<evidence type="ECO:0000256" key="2">
    <source>
        <dbReference type="SAM" id="Phobius"/>
    </source>
</evidence>
<evidence type="ECO:0000256" key="1">
    <source>
        <dbReference type="SAM" id="Coils"/>
    </source>
</evidence>
<organism evidence="3 4">
    <name type="scientific">Chlamydomonas incerta</name>
    <dbReference type="NCBI Taxonomy" id="51695"/>
    <lineage>
        <taxon>Eukaryota</taxon>
        <taxon>Viridiplantae</taxon>
        <taxon>Chlorophyta</taxon>
        <taxon>core chlorophytes</taxon>
        <taxon>Chlorophyceae</taxon>
        <taxon>CS clade</taxon>
        <taxon>Chlamydomonadales</taxon>
        <taxon>Chlamydomonadaceae</taxon>
        <taxon>Chlamydomonas</taxon>
    </lineage>
</organism>
<dbReference type="EMBL" id="JAEHOC010000008">
    <property type="protein sequence ID" value="KAG2439419.1"/>
    <property type="molecule type" value="Genomic_DNA"/>
</dbReference>
<feature type="transmembrane region" description="Helical" evidence="2">
    <location>
        <begin position="6"/>
        <end position="25"/>
    </location>
</feature>
<comment type="caution">
    <text evidence="3">The sequence shown here is derived from an EMBL/GenBank/DDBJ whole genome shotgun (WGS) entry which is preliminary data.</text>
</comment>
<name>A0A835T5X3_CHLIN</name>
<dbReference type="Proteomes" id="UP000650467">
    <property type="component" value="Unassembled WGS sequence"/>
</dbReference>
<keyword evidence="4" id="KW-1185">Reference proteome</keyword>
<reference evidence="3" key="1">
    <citation type="journal article" date="2020" name="bioRxiv">
        <title>Comparative genomics of Chlamydomonas.</title>
        <authorList>
            <person name="Craig R.J."/>
            <person name="Hasan A.R."/>
            <person name="Ness R.W."/>
            <person name="Keightley P.D."/>
        </authorList>
    </citation>
    <scope>NUCLEOTIDE SEQUENCE</scope>
    <source>
        <strain evidence="3">SAG 7.73</strain>
    </source>
</reference>
<protein>
    <submittedName>
        <fullName evidence="3">Uncharacterized protein</fullName>
    </submittedName>
</protein>
<proteinExistence type="predicted"/>
<keyword evidence="2" id="KW-0812">Transmembrane</keyword>